<dbReference type="EMBL" id="JAVIJP010000019">
    <property type="protein sequence ID" value="KAL3638335.1"/>
    <property type="molecule type" value="Genomic_DNA"/>
</dbReference>
<comment type="caution">
    <text evidence="1">The sequence shown here is derived from an EMBL/GenBank/DDBJ whole genome shotgun (WGS) entry which is preliminary data.</text>
</comment>
<name>A0ABD3DBR1_9LAMI</name>
<dbReference type="AlphaFoldDB" id="A0ABD3DBR1"/>
<dbReference type="Proteomes" id="UP001632038">
    <property type="component" value="Unassembled WGS sequence"/>
</dbReference>
<protein>
    <submittedName>
        <fullName evidence="1">Uncharacterized protein</fullName>
    </submittedName>
</protein>
<evidence type="ECO:0000313" key="1">
    <source>
        <dbReference type="EMBL" id="KAL3638335.1"/>
    </source>
</evidence>
<reference evidence="2" key="1">
    <citation type="journal article" date="2024" name="IScience">
        <title>Strigolactones Initiate the Formation of Haustorium-like Structures in Castilleja.</title>
        <authorList>
            <person name="Buerger M."/>
            <person name="Peterson D."/>
            <person name="Chory J."/>
        </authorList>
    </citation>
    <scope>NUCLEOTIDE SEQUENCE [LARGE SCALE GENOMIC DNA]</scope>
</reference>
<organism evidence="1 2">
    <name type="scientific">Castilleja foliolosa</name>
    <dbReference type="NCBI Taxonomy" id="1961234"/>
    <lineage>
        <taxon>Eukaryota</taxon>
        <taxon>Viridiplantae</taxon>
        <taxon>Streptophyta</taxon>
        <taxon>Embryophyta</taxon>
        <taxon>Tracheophyta</taxon>
        <taxon>Spermatophyta</taxon>
        <taxon>Magnoliopsida</taxon>
        <taxon>eudicotyledons</taxon>
        <taxon>Gunneridae</taxon>
        <taxon>Pentapetalae</taxon>
        <taxon>asterids</taxon>
        <taxon>lamiids</taxon>
        <taxon>Lamiales</taxon>
        <taxon>Orobanchaceae</taxon>
        <taxon>Pedicularideae</taxon>
        <taxon>Castillejinae</taxon>
        <taxon>Castilleja</taxon>
    </lineage>
</organism>
<evidence type="ECO:0000313" key="2">
    <source>
        <dbReference type="Proteomes" id="UP001632038"/>
    </source>
</evidence>
<gene>
    <name evidence="1" type="ORF">CASFOL_017706</name>
</gene>
<keyword evidence="2" id="KW-1185">Reference proteome</keyword>
<sequence>MERHSHPEHGFFPGHHDNANVSGSLFAYLVASRHDISSRRCCPFPKYPCHRKCNCQTC</sequence>
<accession>A0ABD3DBR1</accession>
<proteinExistence type="predicted"/>